<keyword evidence="2" id="KW-1185">Reference proteome</keyword>
<dbReference type="EMBL" id="WAGX01000007">
    <property type="protein sequence ID" value="KAB1436091.1"/>
    <property type="molecule type" value="Genomic_DNA"/>
</dbReference>
<proteinExistence type="predicted"/>
<keyword evidence="1" id="KW-0378">Hydrolase</keyword>
<dbReference type="Proteomes" id="UP000461768">
    <property type="component" value="Unassembled WGS sequence"/>
</dbReference>
<organism evidence="1 2">
    <name type="scientific">Candidatus Galacturonatibacter soehngenii</name>
    <dbReference type="NCBI Taxonomy" id="2307010"/>
    <lineage>
        <taxon>Bacteria</taxon>
        <taxon>Bacillati</taxon>
        <taxon>Bacillota</taxon>
        <taxon>Clostridia</taxon>
        <taxon>Lachnospirales</taxon>
        <taxon>Lachnospiraceae</taxon>
        <taxon>Candidatus Galacturonatibacter</taxon>
    </lineage>
</organism>
<dbReference type="InterPro" id="IPR029058">
    <property type="entry name" value="AB_hydrolase_fold"/>
</dbReference>
<dbReference type="PANTHER" id="PTHR46438">
    <property type="entry name" value="ALPHA/BETA-HYDROLASES SUPERFAMILY PROTEIN"/>
    <property type="match status" value="1"/>
</dbReference>
<dbReference type="SUPFAM" id="SSF53474">
    <property type="entry name" value="alpha/beta-Hydrolases"/>
    <property type="match status" value="1"/>
</dbReference>
<evidence type="ECO:0000313" key="1">
    <source>
        <dbReference type="EMBL" id="KAB1436091.1"/>
    </source>
</evidence>
<gene>
    <name evidence="1" type="ORF">F7O84_14900</name>
</gene>
<dbReference type="PANTHER" id="PTHR46438:SF2">
    <property type="entry name" value="ALPHA_BETA-HYDROLASES SUPERFAMILY PROTEIN"/>
    <property type="match status" value="1"/>
</dbReference>
<accession>A0A7V7QIL6</accession>
<comment type="caution">
    <text evidence="1">The sequence shown here is derived from an EMBL/GenBank/DDBJ whole genome shotgun (WGS) entry which is preliminary data.</text>
</comment>
<dbReference type="Gene3D" id="3.40.50.1820">
    <property type="entry name" value="alpha/beta hydrolase"/>
    <property type="match status" value="1"/>
</dbReference>
<dbReference type="GO" id="GO:0016787">
    <property type="term" value="F:hydrolase activity"/>
    <property type="evidence" value="ECO:0007669"/>
    <property type="project" value="UniProtKB-KW"/>
</dbReference>
<reference evidence="1 2" key="2">
    <citation type="submission" date="2020-02" db="EMBL/GenBank/DDBJ databases">
        <title>Candidatus Galacturonibacter soehngenii shows hetero-acetogenic catabolism of galacturonic acid but lacks a canonical carbon monoxide dehydrogenase/acetyl-CoA synthase complex.</title>
        <authorList>
            <person name="Diender M."/>
            <person name="Stouten G.R."/>
            <person name="Petersen J.F."/>
            <person name="Nielsen P.H."/>
            <person name="Dueholm M.S."/>
            <person name="Pronk J.T."/>
            <person name="Van Loosdrecht M.C.M."/>
        </authorList>
    </citation>
    <scope>NUCLEOTIDE SEQUENCE [LARGE SCALE GENOMIC DNA]</scope>
    <source>
        <strain evidence="1">GalUA</strain>
    </source>
</reference>
<dbReference type="OrthoDB" id="9808398at2"/>
<dbReference type="AlphaFoldDB" id="A0A7V7QIL6"/>
<reference evidence="1 2" key="1">
    <citation type="submission" date="2019-09" db="EMBL/GenBank/DDBJ databases">
        <authorList>
            <person name="Valk L.C."/>
        </authorList>
    </citation>
    <scope>NUCLEOTIDE SEQUENCE [LARGE SCALE GENOMIC DNA]</scope>
    <source>
        <strain evidence="1">GalUA</strain>
    </source>
</reference>
<protein>
    <submittedName>
        <fullName evidence="1">Alpha/beta hydrolase</fullName>
    </submittedName>
</protein>
<sequence length="312" mass="35717">MKYAFLFGTATALTVSIVNKIIYVSATLKNNVSPVKGNYYNWRFGKVFYTKQGTGSPLLLIHDLDVSSSSLEWKEVIKKLSLNHTVYTLDLLGCGLSDKPYLTYTNYLYVQLISDFIKNIIGHKTNVIASGSSSSFTLMACHNDSNLFHKIMVINPQDLYQLNFAPSKKSISLKILFDSPIIGTLIYNILFSRKHVKENLTKKFNVYSSKIANYLDLFYESAHLQNCQGKYLFASIKGCYTNVNIIHALKEINNSIYIIGGQNYTNIKTIIENYSYYNPSIENYIIDQTKYYPHIEKPSIFFDQINVFFDNN</sequence>
<evidence type="ECO:0000313" key="2">
    <source>
        <dbReference type="Proteomes" id="UP000461768"/>
    </source>
</evidence>
<name>A0A7V7QIL6_9FIRM</name>